<evidence type="ECO:0000313" key="2">
    <source>
        <dbReference type="Proteomes" id="UP000203853"/>
    </source>
</evidence>
<dbReference type="KEGG" id="vg:26631006"/>
<dbReference type="EMBL" id="KR011062">
    <property type="protein sequence ID" value="AKJ71735.1"/>
    <property type="molecule type" value="Genomic_DNA"/>
</dbReference>
<gene>
    <name evidence="1" type="ORF">TIN2_45</name>
</gene>
<protein>
    <submittedName>
        <fullName evidence="1">Uncharacterized protein</fullName>
    </submittedName>
</protein>
<sequence>MAYPNVVAAAFPLNPEPWAMGNIQIVPAGKKRFPKVSPNKVLKMYQDAIRAEVVLTDLTDLPGPYYSVRFTFSRQLTATKIASGRTLTRNWADVTNMQKGTEDALQGAAFGNDRDVIRTESRLYGPQRESTLPFVVIEVRHSIEGFTTLETAICDNDSFFSPEGLYAWQEMLKRELGGQDIQDNEWTP</sequence>
<keyword evidence="2" id="KW-1185">Reference proteome</keyword>
<dbReference type="GeneID" id="26631006"/>
<name>A0A0K0N4Y2_9CAUD</name>
<accession>A0A0K0N4Y2</accession>
<organism evidence="1 2">
    <name type="scientific">Tsukamurella phage TIN2</name>
    <dbReference type="NCBI Taxonomy" id="1636545"/>
    <lineage>
        <taxon>Viruses</taxon>
        <taxon>Duplodnaviria</taxon>
        <taxon>Heunggongvirae</taxon>
        <taxon>Uroviricota</taxon>
        <taxon>Caudoviricetes</taxon>
        <taxon>Tinduovirus</taxon>
        <taxon>Tinduovirus TIN2</taxon>
    </lineage>
</organism>
<evidence type="ECO:0000313" key="1">
    <source>
        <dbReference type="EMBL" id="AKJ71735.1"/>
    </source>
</evidence>
<dbReference type="OrthoDB" id="13636at10239"/>
<dbReference type="RefSeq" id="YP_009204480.1">
    <property type="nucleotide sequence ID" value="NC_028865.1"/>
</dbReference>
<dbReference type="Proteomes" id="UP000203853">
    <property type="component" value="Segment"/>
</dbReference>
<proteinExistence type="predicted"/>
<reference evidence="1 2" key="1">
    <citation type="journal article" date="2015" name="Appl. Environ. Microbiol.">
        <title>Three of a Kind: Genetically Similar Tsukamurella Phages TIN2, TIN3, and TIN4.</title>
        <authorList>
            <person name="Dyson Z.A."/>
            <person name="Tucci J."/>
            <person name="Seviour R.J."/>
            <person name="Petrovski S."/>
        </authorList>
    </citation>
    <scope>NUCLEOTIDE SEQUENCE [LARGE SCALE GENOMIC DNA]</scope>
</reference>